<keyword evidence="1" id="KW-0812">Transmembrane</keyword>
<evidence type="ECO:0000313" key="2">
    <source>
        <dbReference type="EMBL" id="SVE09628.1"/>
    </source>
</evidence>
<evidence type="ECO:0000256" key="1">
    <source>
        <dbReference type="SAM" id="Phobius"/>
    </source>
</evidence>
<feature type="transmembrane region" description="Helical" evidence="1">
    <location>
        <begin position="12"/>
        <end position="35"/>
    </location>
</feature>
<accession>A0A383AR84</accession>
<gene>
    <name evidence="2" type="ORF">METZ01_LOCUS462482</name>
</gene>
<dbReference type="EMBL" id="UINC01193830">
    <property type="protein sequence ID" value="SVE09628.1"/>
    <property type="molecule type" value="Genomic_DNA"/>
</dbReference>
<reference evidence="2" key="1">
    <citation type="submission" date="2018-05" db="EMBL/GenBank/DDBJ databases">
        <authorList>
            <person name="Lanie J.A."/>
            <person name="Ng W.-L."/>
            <person name="Kazmierczak K.M."/>
            <person name="Andrzejewski T.M."/>
            <person name="Davidsen T.M."/>
            <person name="Wayne K.J."/>
            <person name="Tettelin H."/>
            <person name="Glass J.I."/>
            <person name="Rusch D."/>
            <person name="Podicherti R."/>
            <person name="Tsui H.-C.T."/>
            <person name="Winkler M.E."/>
        </authorList>
    </citation>
    <scope>NUCLEOTIDE SEQUENCE</scope>
</reference>
<feature type="transmembrane region" description="Helical" evidence="1">
    <location>
        <begin position="47"/>
        <end position="69"/>
    </location>
</feature>
<feature type="transmembrane region" description="Helical" evidence="1">
    <location>
        <begin position="90"/>
        <end position="114"/>
    </location>
</feature>
<proteinExistence type="predicted"/>
<protein>
    <submittedName>
        <fullName evidence="2">Uncharacterized protein</fullName>
    </submittedName>
</protein>
<name>A0A383AR84_9ZZZZ</name>
<keyword evidence="1" id="KW-1133">Transmembrane helix</keyword>
<dbReference type="AlphaFoldDB" id="A0A383AR84"/>
<organism evidence="2">
    <name type="scientific">marine metagenome</name>
    <dbReference type="NCBI Taxonomy" id="408172"/>
    <lineage>
        <taxon>unclassified sequences</taxon>
        <taxon>metagenomes</taxon>
        <taxon>ecological metagenomes</taxon>
    </lineage>
</organism>
<sequence length="120" mass="13617">MIERLQAIATFLSRFTPFISLLALFFVGLFLTSLFEVGGMTTDDQLIPAIVGFCWSATLLSFANLFISAPVKLERKASLRVRLSFKVRRGLLWGLGLLMISLTFALMLMTFRLLRVWFGF</sequence>
<keyword evidence="1" id="KW-0472">Membrane</keyword>